<keyword evidence="1" id="KW-0812">Transmembrane</keyword>
<sequence length="41" mass="4536">MPDPFLETLLVLNVILASAILGVVAVALLAALQRWLIKHRR</sequence>
<reference evidence="2" key="1">
    <citation type="submission" date="2020-03" db="EMBL/GenBank/DDBJ databases">
        <title>The deep terrestrial virosphere.</title>
        <authorList>
            <person name="Holmfeldt K."/>
            <person name="Nilsson E."/>
            <person name="Simone D."/>
            <person name="Lopez-Fernandez M."/>
            <person name="Wu X."/>
            <person name="de Brujin I."/>
            <person name="Lundin D."/>
            <person name="Andersson A."/>
            <person name="Bertilsson S."/>
            <person name="Dopson M."/>
        </authorList>
    </citation>
    <scope>NUCLEOTIDE SEQUENCE</scope>
    <source>
        <strain evidence="2">MM415A02915</strain>
    </source>
</reference>
<keyword evidence="1" id="KW-0472">Membrane</keyword>
<gene>
    <name evidence="2" type="ORF">MM415A02915_0004</name>
</gene>
<protein>
    <submittedName>
        <fullName evidence="2">Uncharacterized protein</fullName>
    </submittedName>
</protein>
<evidence type="ECO:0000313" key="2">
    <source>
        <dbReference type="EMBL" id="QJA72120.1"/>
    </source>
</evidence>
<proteinExistence type="predicted"/>
<evidence type="ECO:0000256" key="1">
    <source>
        <dbReference type="SAM" id="Phobius"/>
    </source>
</evidence>
<name>A0A6M3JQH6_9ZZZZ</name>
<keyword evidence="1" id="KW-1133">Transmembrane helix</keyword>
<feature type="transmembrane region" description="Helical" evidence="1">
    <location>
        <begin position="12"/>
        <end position="32"/>
    </location>
</feature>
<dbReference type="EMBL" id="MT141926">
    <property type="protein sequence ID" value="QJA72120.1"/>
    <property type="molecule type" value="Genomic_DNA"/>
</dbReference>
<dbReference type="AlphaFoldDB" id="A0A6M3JQH6"/>
<accession>A0A6M3JQH6</accession>
<organism evidence="2">
    <name type="scientific">viral metagenome</name>
    <dbReference type="NCBI Taxonomy" id="1070528"/>
    <lineage>
        <taxon>unclassified sequences</taxon>
        <taxon>metagenomes</taxon>
        <taxon>organismal metagenomes</taxon>
    </lineage>
</organism>